<dbReference type="InterPro" id="IPR036259">
    <property type="entry name" value="MFS_trans_sf"/>
</dbReference>
<evidence type="ECO:0000256" key="3">
    <source>
        <dbReference type="ARBA" id="ARBA00022475"/>
    </source>
</evidence>
<evidence type="ECO:0000256" key="7">
    <source>
        <dbReference type="SAM" id="Phobius"/>
    </source>
</evidence>
<feature type="transmembrane region" description="Helical" evidence="7">
    <location>
        <begin position="361"/>
        <end position="380"/>
    </location>
</feature>
<evidence type="ECO:0008006" key="10">
    <source>
        <dbReference type="Google" id="ProtNLM"/>
    </source>
</evidence>
<evidence type="ECO:0000256" key="5">
    <source>
        <dbReference type="ARBA" id="ARBA00022989"/>
    </source>
</evidence>
<sequence>MKEDITFLFKNTKFPYLWFSQIFSQITINMMNYLLLIRLYENTNSTLAISFLWVSYSLPVILIGPVAYAMVDILDRRKVLIATNFFQAMLVFFYAIYARSFVFGAYGIAFFYSLLNQFYVPSESSSITSLVERKYLPQANGLFFVTQQLSLILGFALASVINNFIGFDLSLYVCAAFLFIGFISVTFLPKMKFSEKQKGDVENGIISFFQSIYSGYKYIRTNKNIFITLAVLISVQIMYSIIVISVPTISETLLDVPAKLSGVFLVIPAGIGSMLGAIYIPMFLKNKWRKRRLVETSLLVIATLLFTETFLIYYLPAVARLIISGVIILFIGVFFTGILIPSQTFLQENTSDEYKGRIFGNMWFITTIATVIPVIFYGFFTELFGIKLVLASISFACLTMYYFSKRDNLKFFEYEKNKS</sequence>
<dbReference type="SUPFAM" id="SSF103473">
    <property type="entry name" value="MFS general substrate transporter"/>
    <property type="match status" value="1"/>
</dbReference>
<dbReference type="InterPro" id="IPR011701">
    <property type="entry name" value="MFS"/>
</dbReference>
<keyword evidence="5 7" id="KW-1133">Transmembrane helix</keyword>
<keyword evidence="3" id="KW-1003">Cell membrane</keyword>
<reference evidence="8 9" key="1">
    <citation type="journal article" date="2015" name="Nature">
        <title>rRNA introns, odd ribosomes, and small enigmatic genomes across a large radiation of phyla.</title>
        <authorList>
            <person name="Brown C.T."/>
            <person name="Hug L.A."/>
            <person name="Thomas B.C."/>
            <person name="Sharon I."/>
            <person name="Castelle C.J."/>
            <person name="Singh A."/>
            <person name="Wilkins M.J."/>
            <person name="Williams K.H."/>
            <person name="Banfield J.F."/>
        </authorList>
    </citation>
    <scope>NUCLEOTIDE SEQUENCE [LARGE SCALE GENOMIC DNA]</scope>
</reference>
<dbReference type="CDD" id="cd06173">
    <property type="entry name" value="MFS_MefA_like"/>
    <property type="match status" value="1"/>
</dbReference>
<evidence type="ECO:0000313" key="8">
    <source>
        <dbReference type="EMBL" id="KKR11526.1"/>
    </source>
</evidence>
<comment type="subcellular location">
    <subcellularLocation>
        <location evidence="1">Cell membrane</location>
        <topology evidence="1">Multi-pass membrane protein</topology>
    </subcellularLocation>
</comment>
<evidence type="ECO:0000256" key="2">
    <source>
        <dbReference type="ARBA" id="ARBA00022448"/>
    </source>
</evidence>
<feature type="transmembrane region" description="Helical" evidence="7">
    <location>
        <begin position="169"/>
        <end position="188"/>
    </location>
</feature>
<feature type="transmembrane region" description="Helical" evidence="7">
    <location>
        <begin position="296"/>
        <end position="315"/>
    </location>
</feature>
<feature type="transmembrane region" description="Helical" evidence="7">
    <location>
        <begin position="225"/>
        <end position="250"/>
    </location>
</feature>
<dbReference type="Proteomes" id="UP000034246">
    <property type="component" value="Unassembled WGS sequence"/>
</dbReference>
<dbReference type="GO" id="GO:0022857">
    <property type="term" value="F:transmembrane transporter activity"/>
    <property type="evidence" value="ECO:0007669"/>
    <property type="project" value="InterPro"/>
</dbReference>
<keyword evidence="4 7" id="KW-0812">Transmembrane</keyword>
<dbReference type="EMBL" id="LBWP01000006">
    <property type="protein sequence ID" value="KKR11526.1"/>
    <property type="molecule type" value="Genomic_DNA"/>
</dbReference>
<evidence type="ECO:0000313" key="9">
    <source>
        <dbReference type="Proteomes" id="UP000034246"/>
    </source>
</evidence>
<feature type="transmembrane region" description="Helical" evidence="7">
    <location>
        <begin position="47"/>
        <end position="67"/>
    </location>
</feature>
<feature type="transmembrane region" description="Helical" evidence="7">
    <location>
        <begin position="141"/>
        <end position="163"/>
    </location>
</feature>
<gene>
    <name evidence="8" type="ORF">UT39_C0006G0032</name>
</gene>
<feature type="transmembrane region" description="Helical" evidence="7">
    <location>
        <begin position="386"/>
        <end position="403"/>
    </location>
</feature>
<dbReference type="Pfam" id="PF07690">
    <property type="entry name" value="MFS_1"/>
    <property type="match status" value="1"/>
</dbReference>
<evidence type="ECO:0000256" key="4">
    <source>
        <dbReference type="ARBA" id="ARBA00022692"/>
    </source>
</evidence>
<dbReference type="GO" id="GO:0005886">
    <property type="term" value="C:plasma membrane"/>
    <property type="evidence" value="ECO:0007669"/>
    <property type="project" value="UniProtKB-SubCell"/>
</dbReference>
<name>A0A0G0NFC1_9BACT</name>
<accession>A0A0G0NFC1</accession>
<dbReference type="STRING" id="1618550.UT39_C0006G0032"/>
<dbReference type="PANTHER" id="PTHR43266">
    <property type="entry name" value="MACROLIDE-EFFLUX PROTEIN"/>
    <property type="match status" value="1"/>
</dbReference>
<feature type="transmembrane region" description="Helical" evidence="7">
    <location>
        <begin position="16"/>
        <end position="35"/>
    </location>
</feature>
<keyword evidence="2" id="KW-0813">Transport</keyword>
<organism evidence="8 9">
    <name type="scientific">Candidatus Woesebacteria bacterium GW2011_GWA1_39_21</name>
    <dbReference type="NCBI Taxonomy" id="1618550"/>
    <lineage>
        <taxon>Bacteria</taxon>
        <taxon>Candidatus Woeseibacteriota</taxon>
    </lineage>
</organism>
<dbReference type="AlphaFoldDB" id="A0A0G0NFC1"/>
<keyword evidence="6 7" id="KW-0472">Membrane</keyword>
<proteinExistence type="predicted"/>
<feature type="transmembrane region" description="Helical" evidence="7">
    <location>
        <begin position="262"/>
        <end position="284"/>
    </location>
</feature>
<evidence type="ECO:0000256" key="6">
    <source>
        <dbReference type="ARBA" id="ARBA00023136"/>
    </source>
</evidence>
<dbReference type="PANTHER" id="PTHR43266:SF2">
    <property type="entry name" value="MAJOR FACILITATOR SUPERFAMILY (MFS) PROFILE DOMAIN-CONTAINING PROTEIN"/>
    <property type="match status" value="1"/>
</dbReference>
<comment type="caution">
    <text evidence="8">The sequence shown here is derived from an EMBL/GenBank/DDBJ whole genome shotgun (WGS) entry which is preliminary data.</text>
</comment>
<feature type="transmembrane region" description="Helical" evidence="7">
    <location>
        <begin position="321"/>
        <end position="340"/>
    </location>
</feature>
<evidence type="ECO:0000256" key="1">
    <source>
        <dbReference type="ARBA" id="ARBA00004651"/>
    </source>
</evidence>
<dbReference type="Gene3D" id="1.20.1250.20">
    <property type="entry name" value="MFS general substrate transporter like domains"/>
    <property type="match status" value="1"/>
</dbReference>
<protein>
    <recommendedName>
        <fullName evidence="10">Major facilitator superfamily (MFS) profile domain-containing protein</fullName>
    </recommendedName>
</protein>